<dbReference type="Proteomes" id="UP000033072">
    <property type="component" value="Chromosome"/>
</dbReference>
<proteinExistence type="predicted"/>
<evidence type="ECO:0000256" key="1">
    <source>
        <dbReference type="SAM" id="Phobius"/>
    </source>
</evidence>
<sequence>MSENNKKILPVINNSSVNINNSAQNPYQEIKLGCGCDSACSGCAGSLGMKAGSGKDVVYRNVFSYLMIVSVILLVTYIVKQLLTSMLT</sequence>
<accession>A0A0E3RYM5</accession>
<dbReference type="AlphaFoldDB" id="A0A0E3RYM5"/>
<feature type="transmembrane region" description="Helical" evidence="1">
    <location>
        <begin position="62"/>
        <end position="79"/>
    </location>
</feature>
<keyword evidence="3" id="KW-1185">Reference proteome</keyword>
<dbReference type="PATRIC" id="fig|1434111.4.peg.64"/>
<gene>
    <name evidence="2" type="ORF">MSLAZ_0053</name>
</gene>
<dbReference type="OrthoDB" id="142570at2157"/>
<dbReference type="KEGG" id="mls:MSLAZ_0053"/>
<keyword evidence="1" id="KW-0812">Transmembrane</keyword>
<evidence type="ECO:0000313" key="2">
    <source>
        <dbReference type="EMBL" id="AKB73314.1"/>
    </source>
</evidence>
<keyword evidence="1" id="KW-1133">Transmembrane helix</keyword>
<protein>
    <submittedName>
        <fullName evidence="2">Uncharacterized protein</fullName>
    </submittedName>
</protein>
<name>A0A0E3RYM5_9EURY</name>
<dbReference type="GeneID" id="24804721"/>
<dbReference type="EMBL" id="CP009515">
    <property type="protein sequence ID" value="AKB73314.1"/>
    <property type="molecule type" value="Genomic_DNA"/>
</dbReference>
<dbReference type="HOGENOM" id="CLU_183483_0_0_2"/>
<dbReference type="RefSeq" id="WP_048124027.1">
    <property type="nucleotide sequence ID" value="NZ_CP009515.1"/>
</dbReference>
<organism evidence="2 3">
    <name type="scientific">Methanosarcina lacustris Z-7289</name>
    <dbReference type="NCBI Taxonomy" id="1434111"/>
    <lineage>
        <taxon>Archaea</taxon>
        <taxon>Methanobacteriati</taxon>
        <taxon>Methanobacteriota</taxon>
        <taxon>Stenosarchaea group</taxon>
        <taxon>Methanomicrobia</taxon>
        <taxon>Methanosarcinales</taxon>
        <taxon>Methanosarcinaceae</taxon>
        <taxon>Methanosarcina</taxon>
    </lineage>
</organism>
<keyword evidence="1" id="KW-0472">Membrane</keyword>
<evidence type="ECO:0000313" key="3">
    <source>
        <dbReference type="Proteomes" id="UP000033072"/>
    </source>
</evidence>
<reference evidence="2 3" key="1">
    <citation type="submission" date="2014-07" db="EMBL/GenBank/DDBJ databases">
        <title>Methanogenic archaea and the global carbon cycle.</title>
        <authorList>
            <person name="Henriksen J.R."/>
            <person name="Luke J."/>
            <person name="Reinhart S."/>
            <person name="Benedict M.N."/>
            <person name="Youngblut N.D."/>
            <person name="Metcalf M.E."/>
            <person name="Whitaker R.J."/>
            <person name="Metcalf W.W."/>
        </authorList>
    </citation>
    <scope>NUCLEOTIDE SEQUENCE [LARGE SCALE GENOMIC DNA]</scope>
    <source>
        <strain evidence="2 3">Z-7289</strain>
    </source>
</reference>